<dbReference type="InterPro" id="IPR044993">
    <property type="entry name" value="BXL"/>
</dbReference>
<evidence type="ECO:0000256" key="2">
    <source>
        <dbReference type="ARBA" id="ARBA00005336"/>
    </source>
</evidence>
<dbReference type="GO" id="GO:0003677">
    <property type="term" value="F:DNA binding"/>
    <property type="evidence" value="ECO:0007669"/>
    <property type="project" value="InterPro"/>
</dbReference>
<accession>A0A0D2CHR3</accession>
<dbReference type="STRING" id="569365.A0A0D2CHR3"/>
<dbReference type="Pfam" id="PF01915">
    <property type="entry name" value="Glyco_hydro_3_C"/>
    <property type="match status" value="1"/>
</dbReference>
<dbReference type="RefSeq" id="XP_016243290.1">
    <property type="nucleotide sequence ID" value="XM_016398728.1"/>
</dbReference>
<name>A0A0D2CHR3_9EURO</name>
<feature type="compositionally biased region" description="Low complexity" evidence="13">
    <location>
        <begin position="1575"/>
        <end position="1589"/>
    </location>
</feature>
<dbReference type="Gene3D" id="3.40.50.1700">
    <property type="entry name" value="Glycoside hydrolase family 3 C-terminal domain"/>
    <property type="match status" value="1"/>
</dbReference>
<keyword evidence="18" id="KW-1185">Reference proteome</keyword>
<evidence type="ECO:0000256" key="5">
    <source>
        <dbReference type="ARBA" id="ARBA00022801"/>
    </source>
</evidence>
<keyword evidence="8" id="KW-0119">Carbohydrate metabolism</keyword>
<dbReference type="Gene3D" id="2.60.40.10">
    <property type="entry name" value="Immunoglobulins"/>
    <property type="match status" value="1"/>
</dbReference>
<keyword evidence="9" id="KW-0326">Glycosidase</keyword>
<protein>
    <recommendedName>
        <fullName evidence="12">xylan 1,4-beta-xylosidase</fullName>
        <ecNumber evidence="12">3.2.1.37</ecNumber>
    </recommendedName>
</protein>
<keyword evidence="10" id="KW-0624">Polysaccharide degradation</keyword>
<feature type="domain" description="Xylanolytic transcriptional activator regulatory" evidence="15">
    <location>
        <begin position="1068"/>
        <end position="1137"/>
    </location>
</feature>
<evidence type="ECO:0000256" key="3">
    <source>
        <dbReference type="ARBA" id="ARBA00022651"/>
    </source>
</evidence>
<dbReference type="GO" id="GO:0045493">
    <property type="term" value="P:xylan catabolic process"/>
    <property type="evidence" value="ECO:0007669"/>
    <property type="project" value="UniProtKB-UniPathway"/>
</dbReference>
<dbReference type="InterPro" id="IPR002772">
    <property type="entry name" value="Glyco_hydro_3_C"/>
</dbReference>
<evidence type="ECO:0000256" key="6">
    <source>
        <dbReference type="ARBA" id="ARBA00023180"/>
    </source>
</evidence>
<comment type="pathway">
    <text evidence="1">Glycan degradation; xylan degradation.</text>
</comment>
<evidence type="ECO:0000259" key="15">
    <source>
        <dbReference type="SMART" id="SM00906"/>
    </source>
</evidence>
<evidence type="ECO:0000256" key="14">
    <source>
        <dbReference type="SAM" id="SignalP"/>
    </source>
</evidence>
<dbReference type="InterPro" id="IPR007219">
    <property type="entry name" value="XnlR_reg_dom"/>
</dbReference>
<evidence type="ECO:0000256" key="10">
    <source>
        <dbReference type="ARBA" id="ARBA00023326"/>
    </source>
</evidence>
<dbReference type="GO" id="GO:0031222">
    <property type="term" value="P:arabinan catabolic process"/>
    <property type="evidence" value="ECO:0007669"/>
    <property type="project" value="TreeGrafter"/>
</dbReference>
<dbReference type="GO" id="GO:0006351">
    <property type="term" value="P:DNA-templated transcription"/>
    <property type="evidence" value="ECO:0007669"/>
    <property type="project" value="InterPro"/>
</dbReference>
<keyword evidence="3" id="KW-0858">Xylan degradation</keyword>
<evidence type="ECO:0000256" key="7">
    <source>
        <dbReference type="ARBA" id="ARBA00023242"/>
    </source>
</evidence>
<keyword evidence="6" id="KW-0325">Glycoprotein</keyword>
<dbReference type="CDD" id="cd12148">
    <property type="entry name" value="fungal_TF_MHR"/>
    <property type="match status" value="1"/>
</dbReference>
<dbReference type="SMART" id="SM01217">
    <property type="entry name" value="Fn3_like"/>
    <property type="match status" value="1"/>
</dbReference>
<evidence type="ECO:0000256" key="13">
    <source>
        <dbReference type="SAM" id="MobiDB-lite"/>
    </source>
</evidence>
<dbReference type="GO" id="GO:0046556">
    <property type="term" value="F:alpha-L-arabinofuranosidase activity"/>
    <property type="evidence" value="ECO:0007669"/>
    <property type="project" value="TreeGrafter"/>
</dbReference>
<dbReference type="Gene3D" id="3.20.20.300">
    <property type="entry name" value="Glycoside hydrolase, family 3, N-terminal domain"/>
    <property type="match status" value="1"/>
</dbReference>
<evidence type="ECO:0000256" key="11">
    <source>
        <dbReference type="ARBA" id="ARBA00024574"/>
    </source>
</evidence>
<dbReference type="InterPro" id="IPR036881">
    <property type="entry name" value="Glyco_hydro_3_C_sf"/>
</dbReference>
<evidence type="ECO:0000313" key="17">
    <source>
        <dbReference type="EMBL" id="KIW23074.1"/>
    </source>
</evidence>
<dbReference type="HOGENOM" id="CLU_241269_0_0_1"/>
<feature type="region of interest" description="Disordered" evidence="13">
    <location>
        <begin position="759"/>
        <end position="804"/>
    </location>
</feature>
<evidence type="ECO:0000256" key="8">
    <source>
        <dbReference type="ARBA" id="ARBA00023277"/>
    </source>
</evidence>
<evidence type="ECO:0000256" key="4">
    <source>
        <dbReference type="ARBA" id="ARBA00022729"/>
    </source>
</evidence>
<dbReference type="InterPro" id="IPR001764">
    <property type="entry name" value="Glyco_hydro_3_N"/>
</dbReference>
<gene>
    <name evidence="17" type="ORF">PV07_11303</name>
</gene>
<feature type="chain" id="PRO_5002239721" description="xylan 1,4-beta-xylosidase" evidence="14">
    <location>
        <begin position="20"/>
        <end position="1688"/>
    </location>
</feature>
<keyword evidence="7" id="KW-0539">Nucleus</keyword>
<dbReference type="SUPFAM" id="SSF52279">
    <property type="entry name" value="Beta-D-glucan exohydrolase, C-terminal domain"/>
    <property type="match status" value="1"/>
</dbReference>
<dbReference type="GeneID" id="27350497"/>
<dbReference type="SUPFAM" id="SSF51445">
    <property type="entry name" value="(Trans)glycosidases"/>
    <property type="match status" value="1"/>
</dbReference>
<feature type="region of interest" description="Disordered" evidence="13">
    <location>
        <begin position="1481"/>
        <end position="1527"/>
    </location>
</feature>
<dbReference type="GO" id="GO:0009044">
    <property type="term" value="F:xylan 1,4-beta-xylosidase activity"/>
    <property type="evidence" value="ECO:0007669"/>
    <property type="project" value="UniProtKB-EC"/>
</dbReference>
<dbReference type="UniPathway" id="UPA00114"/>
<dbReference type="VEuPathDB" id="FungiDB:PV07_11303"/>
<feature type="domain" description="Fibronectin type III-like" evidence="16">
    <location>
        <begin position="670"/>
        <end position="740"/>
    </location>
</feature>
<reference evidence="17 18" key="1">
    <citation type="submission" date="2015-01" db="EMBL/GenBank/DDBJ databases">
        <title>The Genome Sequence of Cladophialophora immunda CBS83496.</title>
        <authorList>
            <consortium name="The Broad Institute Genomics Platform"/>
            <person name="Cuomo C."/>
            <person name="de Hoog S."/>
            <person name="Gorbushina A."/>
            <person name="Stielow B."/>
            <person name="Teixiera M."/>
            <person name="Abouelleil A."/>
            <person name="Chapman S.B."/>
            <person name="Priest M."/>
            <person name="Young S.K."/>
            <person name="Wortman J."/>
            <person name="Nusbaum C."/>
            <person name="Birren B."/>
        </authorList>
    </citation>
    <scope>NUCLEOTIDE SEQUENCE [LARGE SCALE GENOMIC DNA]</scope>
    <source>
        <strain evidence="17 18">CBS 83496</strain>
    </source>
</reference>
<proteinExistence type="inferred from homology"/>
<feature type="region of interest" description="Disordered" evidence="13">
    <location>
        <begin position="1541"/>
        <end position="1618"/>
    </location>
</feature>
<dbReference type="EMBL" id="KN847046">
    <property type="protein sequence ID" value="KIW23074.1"/>
    <property type="molecule type" value="Genomic_DNA"/>
</dbReference>
<evidence type="ECO:0000256" key="1">
    <source>
        <dbReference type="ARBA" id="ARBA00004851"/>
    </source>
</evidence>
<dbReference type="Pfam" id="PF04082">
    <property type="entry name" value="Fungal_trans"/>
    <property type="match status" value="1"/>
</dbReference>
<organism evidence="17 18">
    <name type="scientific">Cladophialophora immunda</name>
    <dbReference type="NCBI Taxonomy" id="569365"/>
    <lineage>
        <taxon>Eukaryota</taxon>
        <taxon>Fungi</taxon>
        <taxon>Dikarya</taxon>
        <taxon>Ascomycota</taxon>
        <taxon>Pezizomycotina</taxon>
        <taxon>Eurotiomycetes</taxon>
        <taxon>Chaetothyriomycetidae</taxon>
        <taxon>Chaetothyriales</taxon>
        <taxon>Herpotrichiellaceae</taxon>
        <taxon>Cladophialophora</taxon>
    </lineage>
</organism>
<comment type="similarity">
    <text evidence="2">Belongs to the glycosyl hydrolase 3 family.</text>
</comment>
<evidence type="ECO:0000259" key="16">
    <source>
        <dbReference type="SMART" id="SM01217"/>
    </source>
</evidence>
<dbReference type="SMART" id="SM00906">
    <property type="entry name" value="Fungal_trans"/>
    <property type="match status" value="1"/>
</dbReference>
<keyword evidence="4 14" id="KW-0732">Signal</keyword>
<dbReference type="Pfam" id="PF00933">
    <property type="entry name" value="Glyco_hydro_3"/>
    <property type="match status" value="1"/>
</dbReference>
<dbReference type="InterPro" id="IPR036962">
    <property type="entry name" value="Glyco_hydro_3_N_sf"/>
</dbReference>
<evidence type="ECO:0000256" key="12">
    <source>
        <dbReference type="ARBA" id="ARBA00026107"/>
    </source>
</evidence>
<dbReference type="InterPro" id="IPR026891">
    <property type="entry name" value="Fn3-like"/>
</dbReference>
<comment type="catalytic activity">
    <reaction evidence="11">
        <text>Hydrolysis of (1-&gt;4)-beta-D-xylans, to remove successive D-xylose residues from the non-reducing termini.</text>
        <dbReference type="EC" id="3.2.1.37"/>
    </reaction>
</comment>
<feature type="signal peptide" evidence="14">
    <location>
        <begin position="1"/>
        <end position="19"/>
    </location>
</feature>
<evidence type="ECO:0000256" key="9">
    <source>
        <dbReference type="ARBA" id="ARBA00023295"/>
    </source>
</evidence>
<dbReference type="EC" id="3.2.1.37" evidence="12"/>
<sequence length="1688" mass="186295">MSSLVTATFVLSILAPVGGQYLFPDCSNGPLKSNAVCDTSMSSVDRATALVNEMTLEEKLNSTGNVNPGVPRLGLPAYDWWQEALHGVATRHGANYTPEGDYSHATSFPQPLLMGAAFDDELIFDVATVISTEARAFSNANRLGLDLWTPNINPYRDPRWGRGQEVPGEDPYHLQSYVKALIKGLQGGIDPDSPFRYCLTKHFAAYDLENWNGIRRYDFDAQVSTQDLREYYMPPFQTCARDAKVGAFMCSYNALNGVPACANEYLMQTILREHWGWNASDHWVVSDCDAVQQVFSSGTHDHAYAATREQTVADTLSAGTDLNCGTYYPSHLGAAIAQGLIQESALDQSLVRLYSALVRLGYFDTGSSHAYRSLDWSNVSTPASERLAYNAAAESIVLLKNDGTLPYAITPSTSVALIGEWANATVSMQGNYAGTAPYLHSPLYALQQLNVTVNYATGPGQSNPLTDFIPAAINAANSSDVIIYIGGMDQEDADEGDDRYWIDWTQTQRDLISQVAALGKPCILVQMGMMLDSSQFFANPNISAVLWAGYPGQDGGTAIIDIITGTVAPAGRLPVTQYPAHYVNDVPMTDMSLRPGPNNPGRTYRWYNDAVVPFGFGLHYTNFSASFISTTSTYSIASLMSNCTDVYSDRCPFQAFPVNVTNTGGTTSDFVTLGFLSGQFGPQPYPIKTLVAYDRLHDVQPGSSRVTMLNLTLGSLARVDELGNTVLYPGDYALLVDQPTQAILNFTLTGDEVVLDEWPQPPQQDMRYRPPHQRRAWRTASKDRPAAQINTSRPSPTHTQSYGHPHCLEDGDDDTNAETQGIRNLGNLEIEAQNKLDNANAEPLTRLHTTCGDSDEQAIPSLSNATTWPHIARRKSTASIAAAASTPQPMLTPKGGVVGRPVYLENEIEFLERETELMESSAPTSPPTNSHPEVDLAFLRLYRAFDLPTRAIRDSLVNSFKVYCSPWMPVIEREELQSLGLRACEIQSRHRNEGENTPSLLLTQALFVAGSRVQSSRFSFNSCSEFYNRAKALYFAEHELNPLTVIRALCLLQWYNPNGPEFVSIHSSVSWLRLAVGLAFQIGLHREPDPRNPDYKLRRRLFWTLVARDALLSASQGRPRSINLNDCTVRWPTLHDFPEDNKHARLFLSYVDICCILGRLGQAALPGGHIGSLCVGVGRDLYRWRSQLPPELQLDSSSDFDFESRQLHIPYFTAISILYGPGPAVQNCSVAAILASSCVARIFEDFLARDMLRYLSPIYIFYLFTAGLPQISGHKIPILREASKREFKMIRYSLLEMSKTWHSAHRHLGSLNKLLAAINRSNATESRTFKRNIALIGQSHKDSSLTDQLSLFERLGPELCPKCDLVIGSTSPSRTLPSQNFVNSEGRELPLHSNAATTPSSSTADDLGAAESITSIERAADRANQVCFRTYNPGECFQLSPSAMPNWEDCNDIRTLDIDEERRETEQEPEAVDLGSSALTLLAPTDSPPALEMASRYDLDPSSYRKSVTKQRESHALSDHMGQNPTAYLHSHSDITAAAVADRETQKRISTNMGGPPRSQRSSVRPAQADIAQESHGGLSSAGHSAPGAMSTRSHSEIRRPQQQRQHPHFHNHTDLSGSALENYGLGTRILFEPTETMLDRSTAYNSDGGILAMGIGNTSFRGDEMTLDDILESDRSWVMQDWDSGYF</sequence>
<dbReference type="InterPro" id="IPR017853">
    <property type="entry name" value="GH"/>
</dbReference>
<keyword evidence="5" id="KW-0378">Hydrolase</keyword>
<dbReference type="PANTHER" id="PTHR42721">
    <property type="entry name" value="SUGAR HYDROLASE-RELATED"/>
    <property type="match status" value="1"/>
</dbReference>
<feature type="compositionally biased region" description="Polar residues" evidence="13">
    <location>
        <begin position="1548"/>
        <end position="1565"/>
    </location>
</feature>
<feature type="compositionally biased region" description="Polar residues" evidence="13">
    <location>
        <begin position="788"/>
        <end position="802"/>
    </location>
</feature>
<dbReference type="InterPro" id="IPR013783">
    <property type="entry name" value="Ig-like_fold"/>
</dbReference>
<dbReference type="Proteomes" id="UP000054466">
    <property type="component" value="Unassembled WGS sequence"/>
</dbReference>
<dbReference type="PANTHER" id="PTHR42721:SF3">
    <property type="entry name" value="BETA-D-XYLOSIDASE 5-RELATED"/>
    <property type="match status" value="1"/>
</dbReference>
<evidence type="ECO:0000313" key="18">
    <source>
        <dbReference type="Proteomes" id="UP000054466"/>
    </source>
</evidence>
<dbReference type="OrthoDB" id="47059at2759"/>
<dbReference type="GO" id="GO:0008270">
    <property type="term" value="F:zinc ion binding"/>
    <property type="evidence" value="ECO:0007669"/>
    <property type="project" value="InterPro"/>
</dbReference>